<dbReference type="Proteomes" id="UP000822688">
    <property type="component" value="Chromosome 7"/>
</dbReference>
<keyword evidence="3" id="KW-1185">Reference proteome</keyword>
<name>A0A8T0H9Y0_CERPU</name>
<evidence type="ECO:0000313" key="3">
    <source>
        <dbReference type="Proteomes" id="UP000822688"/>
    </source>
</evidence>
<feature type="chain" id="PRO_5035776476" evidence="1">
    <location>
        <begin position="26"/>
        <end position="78"/>
    </location>
</feature>
<dbReference type="AlphaFoldDB" id="A0A8T0H9Y0"/>
<accession>A0A8T0H9Y0</accession>
<feature type="signal peptide" evidence="1">
    <location>
        <begin position="1"/>
        <end position="25"/>
    </location>
</feature>
<evidence type="ECO:0000256" key="1">
    <source>
        <dbReference type="SAM" id="SignalP"/>
    </source>
</evidence>
<organism evidence="2 3">
    <name type="scientific">Ceratodon purpureus</name>
    <name type="common">Fire moss</name>
    <name type="synonym">Dicranum purpureum</name>
    <dbReference type="NCBI Taxonomy" id="3225"/>
    <lineage>
        <taxon>Eukaryota</taxon>
        <taxon>Viridiplantae</taxon>
        <taxon>Streptophyta</taxon>
        <taxon>Embryophyta</taxon>
        <taxon>Bryophyta</taxon>
        <taxon>Bryophytina</taxon>
        <taxon>Bryopsida</taxon>
        <taxon>Dicranidae</taxon>
        <taxon>Pseudoditrichales</taxon>
        <taxon>Ditrichaceae</taxon>
        <taxon>Ceratodon</taxon>
    </lineage>
</organism>
<gene>
    <name evidence="2" type="ORF">KC19_7G184700</name>
</gene>
<protein>
    <submittedName>
        <fullName evidence="2">Uncharacterized protein</fullName>
    </submittedName>
</protein>
<reference evidence="2" key="1">
    <citation type="submission" date="2020-06" db="EMBL/GenBank/DDBJ databases">
        <title>WGS assembly of Ceratodon purpureus strain R40.</title>
        <authorList>
            <person name="Carey S.B."/>
            <person name="Jenkins J."/>
            <person name="Shu S."/>
            <person name="Lovell J.T."/>
            <person name="Sreedasyam A."/>
            <person name="Maumus F."/>
            <person name="Tiley G.P."/>
            <person name="Fernandez-Pozo N."/>
            <person name="Barry K."/>
            <person name="Chen C."/>
            <person name="Wang M."/>
            <person name="Lipzen A."/>
            <person name="Daum C."/>
            <person name="Saski C.A."/>
            <person name="Payton A.C."/>
            <person name="Mcbreen J.C."/>
            <person name="Conrad R.E."/>
            <person name="Kollar L.M."/>
            <person name="Olsson S."/>
            <person name="Huttunen S."/>
            <person name="Landis J.B."/>
            <person name="Wickett N.J."/>
            <person name="Johnson M.G."/>
            <person name="Rensing S.A."/>
            <person name="Grimwood J."/>
            <person name="Schmutz J."/>
            <person name="Mcdaniel S.F."/>
        </authorList>
    </citation>
    <scope>NUCLEOTIDE SEQUENCE</scope>
    <source>
        <strain evidence="2">R40</strain>
    </source>
</reference>
<proteinExistence type="predicted"/>
<evidence type="ECO:0000313" key="2">
    <source>
        <dbReference type="EMBL" id="KAG0568080.1"/>
    </source>
</evidence>
<keyword evidence="1" id="KW-0732">Signal</keyword>
<sequence>MMVIMCSMLMSCLLSSYKYFRQVLAGSVRWSNSGWELAHWGWRSNRGAIDEVWYEVGICEDFYSTTVRDMFRQSLALK</sequence>
<comment type="caution">
    <text evidence="2">The sequence shown here is derived from an EMBL/GenBank/DDBJ whole genome shotgun (WGS) entry which is preliminary data.</text>
</comment>
<dbReference type="EMBL" id="CM026428">
    <property type="protein sequence ID" value="KAG0568080.1"/>
    <property type="molecule type" value="Genomic_DNA"/>
</dbReference>